<proteinExistence type="predicted"/>
<feature type="compositionally biased region" description="Polar residues" evidence="1">
    <location>
        <begin position="26"/>
        <end position="43"/>
    </location>
</feature>
<name>A0ABS1IVQ7_9GAMM</name>
<evidence type="ECO:0000256" key="1">
    <source>
        <dbReference type="SAM" id="MobiDB-lite"/>
    </source>
</evidence>
<evidence type="ECO:0008006" key="4">
    <source>
        <dbReference type="Google" id="ProtNLM"/>
    </source>
</evidence>
<evidence type="ECO:0000313" key="2">
    <source>
        <dbReference type="EMBL" id="MBK5145838.1"/>
    </source>
</evidence>
<comment type="caution">
    <text evidence="2">The sequence shown here is derived from an EMBL/GenBank/DDBJ whole genome shotgun (WGS) entry which is preliminary data.</text>
</comment>
<evidence type="ECO:0000313" key="3">
    <source>
        <dbReference type="Proteomes" id="UP001296921"/>
    </source>
</evidence>
<dbReference type="PROSITE" id="PS51257">
    <property type="entry name" value="PROKAR_LIPOPROTEIN"/>
    <property type="match status" value="1"/>
</dbReference>
<organism evidence="2 3">
    <name type="scientific">Limnobaculum allomyrinae</name>
    <dbReference type="NCBI Taxonomy" id="2791986"/>
    <lineage>
        <taxon>Bacteria</taxon>
        <taxon>Pseudomonadati</taxon>
        <taxon>Pseudomonadota</taxon>
        <taxon>Gammaproteobacteria</taxon>
        <taxon>Enterobacterales</taxon>
        <taxon>Budviciaceae</taxon>
        <taxon>Limnobaculum</taxon>
    </lineage>
</organism>
<feature type="compositionally biased region" description="Basic and acidic residues" evidence="1">
    <location>
        <begin position="44"/>
        <end position="63"/>
    </location>
</feature>
<sequence>MKIKFFIIPTIFFCFLISGCSSSPRAESLPESVTNKSISANTTQREKQENKEKRKSFEQEHPEVPVPNISNDFSDKNAAAMSNAFNRIPFVTRYPDSKDLEKVYVNVDGYELTLGRILVSIKELSTECQRVSAYTGSDLKSYCINQMSKDLSAFAAMVKDKNTLGSTKRAALREASIGATIYFGHAARLAKMHNEMCKKQNNDGYVKMVTLSALCKDFKGFGVN</sequence>
<dbReference type="Proteomes" id="UP001296921">
    <property type="component" value="Unassembled WGS sequence"/>
</dbReference>
<accession>A0ABS1IVQ7</accession>
<dbReference type="EMBL" id="JADRCR010000017">
    <property type="protein sequence ID" value="MBK5145838.1"/>
    <property type="molecule type" value="Genomic_DNA"/>
</dbReference>
<protein>
    <recommendedName>
        <fullName evidence="4">Lipoprotein</fullName>
    </recommendedName>
</protein>
<reference evidence="2 3" key="1">
    <citation type="submission" date="2020-11" db="EMBL/GenBank/DDBJ databases">
        <title>Insectihabitans protaetiae gen. nov. sp. nov. and Insectihabitans allomyrinae sp. nov., isolated from larvae of Protaetia brevitarsis seulensis and Allomyrina dichotoma, respectively.</title>
        <authorList>
            <person name="Lee S.D."/>
            <person name="Byeon Y.-S."/>
            <person name="Kim S.-M."/>
            <person name="Yang H.L."/>
            <person name="Kim I.S."/>
        </authorList>
    </citation>
    <scope>NUCLEOTIDE SEQUENCE [LARGE SCALE GENOMIC DNA]</scope>
    <source>
        <strain evidence="2 3">BWR-B9</strain>
    </source>
</reference>
<dbReference type="RefSeq" id="WP_218468595.1">
    <property type="nucleotide sequence ID" value="NZ_JADRCR010000017.1"/>
</dbReference>
<keyword evidence="3" id="KW-1185">Reference proteome</keyword>
<feature type="region of interest" description="Disordered" evidence="1">
    <location>
        <begin position="26"/>
        <end position="70"/>
    </location>
</feature>
<gene>
    <name evidence="2" type="ORF">I2494_19405</name>
</gene>